<evidence type="ECO:0000256" key="1">
    <source>
        <dbReference type="SAM" id="MobiDB-lite"/>
    </source>
</evidence>
<reference evidence="2 3" key="1">
    <citation type="submission" date="2019-05" db="EMBL/GenBank/DDBJ databases">
        <title>Another draft genome of Portunus trituberculatus and its Hox gene families provides insights of decapod evolution.</title>
        <authorList>
            <person name="Jeong J.-H."/>
            <person name="Song I."/>
            <person name="Kim S."/>
            <person name="Choi T."/>
            <person name="Kim D."/>
            <person name="Ryu S."/>
            <person name="Kim W."/>
        </authorList>
    </citation>
    <scope>NUCLEOTIDE SEQUENCE [LARGE SCALE GENOMIC DNA]</scope>
    <source>
        <tissue evidence="2">Muscle</tissue>
    </source>
</reference>
<keyword evidence="3" id="KW-1185">Reference proteome</keyword>
<dbReference type="AlphaFoldDB" id="A0A5B7GBV4"/>
<evidence type="ECO:0000313" key="3">
    <source>
        <dbReference type="Proteomes" id="UP000324222"/>
    </source>
</evidence>
<sequence length="251" mass="27966">MFETVKAHPTFNYRKVVYSQDLYEFSEEEILVMCPSSVHRLTKMRNSSNMALLTFFASTLPDRVYIGPINLRMRRFVSRPLHCFSCYGYGHGKSYYEDASRCCNCSALDLHSEEHCNAAAYCFHCRDAHQSLTQRHRGSAESMDLAQVKQSKISSGAHDCKSFWGRSAMVAPMVSFQSPVTPSISDRASCGEDALTMESFDDIVIAVPRGPTVAKSAVRPVPCPRVPSRNSDDSHHSPVGRKAGVHQSDTS</sequence>
<proteinExistence type="predicted"/>
<feature type="region of interest" description="Disordered" evidence="1">
    <location>
        <begin position="211"/>
        <end position="251"/>
    </location>
</feature>
<gene>
    <name evidence="2" type="ORF">E2C01_048937</name>
</gene>
<comment type="caution">
    <text evidence="2">The sequence shown here is derived from an EMBL/GenBank/DDBJ whole genome shotgun (WGS) entry which is preliminary data.</text>
</comment>
<accession>A0A5B7GBV4</accession>
<dbReference type="EMBL" id="VSRR010012813">
    <property type="protein sequence ID" value="MPC55006.1"/>
    <property type="molecule type" value="Genomic_DNA"/>
</dbReference>
<organism evidence="2 3">
    <name type="scientific">Portunus trituberculatus</name>
    <name type="common">Swimming crab</name>
    <name type="synonym">Neptunus trituberculatus</name>
    <dbReference type="NCBI Taxonomy" id="210409"/>
    <lineage>
        <taxon>Eukaryota</taxon>
        <taxon>Metazoa</taxon>
        <taxon>Ecdysozoa</taxon>
        <taxon>Arthropoda</taxon>
        <taxon>Crustacea</taxon>
        <taxon>Multicrustacea</taxon>
        <taxon>Malacostraca</taxon>
        <taxon>Eumalacostraca</taxon>
        <taxon>Eucarida</taxon>
        <taxon>Decapoda</taxon>
        <taxon>Pleocyemata</taxon>
        <taxon>Brachyura</taxon>
        <taxon>Eubrachyura</taxon>
        <taxon>Portunoidea</taxon>
        <taxon>Portunidae</taxon>
        <taxon>Portuninae</taxon>
        <taxon>Portunus</taxon>
    </lineage>
</organism>
<dbReference type="Proteomes" id="UP000324222">
    <property type="component" value="Unassembled WGS sequence"/>
</dbReference>
<evidence type="ECO:0000313" key="2">
    <source>
        <dbReference type="EMBL" id="MPC55006.1"/>
    </source>
</evidence>
<protein>
    <submittedName>
        <fullName evidence="2">Uncharacterized protein</fullName>
    </submittedName>
</protein>
<name>A0A5B7GBV4_PORTR</name>